<accession>A0A2T0MSK4</accession>
<dbReference type="RefSeq" id="WP_106246356.1">
    <property type="nucleotide sequence ID" value="NZ_PVNG01000015.1"/>
</dbReference>
<name>A0A2T0MSK4_9ACTN</name>
<evidence type="ECO:0000313" key="1">
    <source>
        <dbReference type="EMBL" id="PRX61441.1"/>
    </source>
</evidence>
<dbReference type="OrthoDB" id="3542392at2"/>
<sequence>MTTAREALSDPDLRGAFRRFYVWRDPDGLWHAKPLPKLTDGEIAYQILPELVAETPIRLAYRCTWQRSRRKVYRYLQKYEVRSAALEPAP</sequence>
<reference evidence="1 2" key="1">
    <citation type="submission" date="2018-03" db="EMBL/GenBank/DDBJ databases">
        <title>Genomic Encyclopedia of Type Strains, Phase III (KMG-III): the genomes of soil and plant-associated and newly described type strains.</title>
        <authorList>
            <person name="Whitman W."/>
        </authorList>
    </citation>
    <scope>NUCLEOTIDE SEQUENCE [LARGE SCALE GENOMIC DNA]</scope>
    <source>
        <strain evidence="1 2">CGMCC 4.7104</strain>
    </source>
</reference>
<protein>
    <submittedName>
        <fullName evidence="1">Uncharacterized protein</fullName>
    </submittedName>
</protein>
<keyword evidence="2" id="KW-1185">Reference proteome</keyword>
<dbReference type="AlphaFoldDB" id="A0A2T0MSK4"/>
<proteinExistence type="predicted"/>
<gene>
    <name evidence="1" type="ORF">B0I32_115296</name>
</gene>
<comment type="caution">
    <text evidence="1">The sequence shown here is derived from an EMBL/GenBank/DDBJ whole genome shotgun (WGS) entry which is preliminary data.</text>
</comment>
<organism evidence="1 2">
    <name type="scientific">Nonomuraea fuscirosea</name>
    <dbReference type="NCBI Taxonomy" id="1291556"/>
    <lineage>
        <taxon>Bacteria</taxon>
        <taxon>Bacillati</taxon>
        <taxon>Actinomycetota</taxon>
        <taxon>Actinomycetes</taxon>
        <taxon>Streptosporangiales</taxon>
        <taxon>Streptosporangiaceae</taxon>
        <taxon>Nonomuraea</taxon>
    </lineage>
</organism>
<dbReference type="Proteomes" id="UP000238312">
    <property type="component" value="Unassembled WGS sequence"/>
</dbReference>
<dbReference type="EMBL" id="PVNG01000015">
    <property type="protein sequence ID" value="PRX61441.1"/>
    <property type="molecule type" value="Genomic_DNA"/>
</dbReference>
<evidence type="ECO:0000313" key="2">
    <source>
        <dbReference type="Proteomes" id="UP000238312"/>
    </source>
</evidence>